<evidence type="ECO:0000313" key="2">
    <source>
        <dbReference type="EMBL" id="KAL3869771.1"/>
    </source>
</evidence>
<organism evidence="2 3">
    <name type="scientific">Sinanodonta woodiana</name>
    <name type="common">Chinese pond mussel</name>
    <name type="synonym">Anodonta woodiana</name>
    <dbReference type="NCBI Taxonomy" id="1069815"/>
    <lineage>
        <taxon>Eukaryota</taxon>
        <taxon>Metazoa</taxon>
        <taxon>Spiralia</taxon>
        <taxon>Lophotrochozoa</taxon>
        <taxon>Mollusca</taxon>
        <taxon>Bivalvia</taxon>
        <taxon>Autobranchia</taxon>
        <taxon>Heteroconchia</taxon>
        <taxon>Palaeoheterodonta</taxon>
        <taxon>Unionida</taxon>
        <taxon>Unionoidea</taxon>
        <taxon>Unionidae</taxon>
        <taxon>Unioninae</taxon>
        <taxon>Sinanodonta</taxon>
    </lineage>
</organism>
<evidence type="ECO:0000313" key="3">
    <source>
        <dbReference type="Proteomes" id="UP001634394"/>
    </source>
</evidence>
<proteinExistence type="predicted"/>
<dbReference type="Proteomes" id="UP001634394">
    <property type="component" value="Unassembled WGS sequence"/>
</dbReference>
<dbReference type="Gene3D" id="2.20.25.240">
    <property type="match status" value="1"/>
</dbReference>
<keyword evidence="3" id="KW-1185">Reference proteome</keyword>
<dbReference type="Pfam" id="PF10551">
    <property type="entry name" value="MULE"/>
    <property type="match status" value="1"/>
</dbReference>
<reference evidence="2 3" key="1">
    <citation type="submission" date="2024-11" db="EMBL/GenBank/DDBJ databases">
        <title>Chromosome-level genome assembly of the freshwater bivalve Anodonta woodiana.</title>
        <authorList>
            <person name="Chen X."/>
        </authorList>
    </citation>
    <scope>NUCLEOTIDE SEQUENCE [LARGE SCALE GENOMIC DNA]</scope>
    <source>
        <strain evidence="2">MN2024</strain>
        <tissue evidence="2">Gills</tissue>
    </source>
</reference>
<dbReference type="EMBL" id="JBJQND010000008">
    <property type="protein sequence ID" value="KAL3869771.1"/>
    <property type="molecule type" value="Genomic_DNA"/>
</dbReference>
<dbReference type="PANTHER" id="PTHR47160:SF10">
    <property type="entry name" value="MULE TRANSPOSASE DOMAIN-CONTAINING PROTEIN"/>
    <property type="match status" value="1"/>
</dbReference>
<dbReference type="InterPro" id="IPR018289">
    <property type="entry name" value="MULE_transposase_dom"/>
</dbReference>
<name>A0ABD3W8R2_SINWO</name>
<accession>A0ABD3W8R2</accession>
<dbReference type="PANTHER" id="PTHR47160">
    <property type="entry name" value="PUTATIVE-RELATED"/>
    <property type="match status" value="1"/>
</dbReference>
<feature type="domain" description="MULE transposase" evidence="1">
    <location>
        <begin position="147"/>
        <end position="239"/>
    </location>
</feature>
<dbReference type="AlphaFoldDB" id="A0ABD3W8R2"/>
<sequence length="323" mass="37263">MALEFVESEKEKRMLKTEQKEIWRCCDRSCKGRCHTANGVLMKLPSQHSHAACTSQLETTRVRSTIKRRAEETEEPARVIHKQLYQKTETIKRNIRRYRQLLPPQINNNLPAELENTTNGRPFLRHDIDFQLFAAAEDLQFFSGCIVWFADGTFKVSPAEYTQLYTIHGTRDGINIQCVFVLLPNKTENIYTALLMKLKEIEPRLQPHTVITDFEKAAMNAFTSVFQPQLHGCHIHFGQNIWRKVQEYGYAWRYNTEPEYVMHIQMLVSLAFPAPNCPLRIVRSEMSAPNCPAPNCPRTSDMDDTIHAGLGNNNPIFSRTGHL</sequence>
<evidence type="ECO:0000259" key="1">
    <source>
        <dbReference type="Pfam" id="PF10551"/>
    </source>
</evidence>
<comment type="caution">
    <text evidence="2">The sequence shown here is derived from an EMBL/GenBank/DDBJ whole genome shotgun (WGS) entry which is preliminary data.</text>
</comment>
<protein>
    <recommendedName>
        <fullName evidence="1">MULE transposase domain-containing protein</fullName>
    </recommendedName>
</protein>
<gene>
    <name evidence="2" type="ORF">ACJMK2_042408</name>
</gene>